<proteinExistence type="predicted"/>
<evidence type="ECO:0000313" key="3">
    <source>
        <dbReference type="Proteomes" id="UP000583266"/>
    </source>
</evidence>
<dbReference type="InterPro" id="IPR000772">
    <property type="entry name" value="Ricin_B_lectin"/>
</dbReference>
<organism evidence="2 3">
    <name type="scientific">Chitinophaga fulva</name>
    <dbReference type="NCBI Taxonomy" id="2728842"/>
    <lineage>
        <taxon>Bacteria</taxon>
        <taxon>Pseudomonadati</taxon>
        <taxon>Bacteroidota</taxon>
        <taxon>Chitinophagia</taxon>
        <taxon>Chitinophagales</taxon>
        <taxon>Chitinophagaceae</taxon>
        <taxon>Chitinophaga</taxon>
    </lineage>
</organism>
<dbReference type="Proteomes" id="UP000583266">
    <property type="component" value="Unassembled WGS sequence"/>
</dbReference>
<dbReference type="CDD" id="cd00161">
    <property type="entry name" value="beta-trefoil_Ricin-like"/>
    <property type="match status" value="1"/>
</dbReference>
<accession>A0A848GKS3</accession>
<evidence type="ECO:0000313" key="2">
    <source>
        <dbReference type="EMBL" id="NML37300.1"/>
    </source>
</evidence>
<dbReference type="AlphaFoldDB" id="A0A848GKS3"/>
<sequence length="166" mass="18415">MKPILLFLWMTIVTITVAAQQISGTYAIRNVQTGILLRIKDADTRNGTPIVAYSPVNWKCVTWDFKHVADNTYQLVNLYSGKTLQPQTTAAAGATLEEQPLVTGNDNQEYEFIPAGKDQYLVKLKGTTLYLTPADDKGTVNAPVVLAPVNNTALQHWTLKEQHPEM</sequence>
<dbReference type="Gene3D" id="2.80.10.50">
    <property type="match status" value="1"/>
</dbReference>
<dbReference type="RefSeq" id="WP_169224368.1">
    <property type="nucleotide sequence ID" value="NZ_JABBGC010000001.1"/>
</dbReference>
<dbReference type="SUPFAM" id="SSF50370">
    <property type="entry name" value="Ricin B-like lectins"/>
    <property type="match status" value="1"/>
</dbReference>
<dbReference type="Pfam" id="PF14200">
    <property type="entry name" value="RicinB_lectin_2"/>
    <property type="match status" value="1"/>
</dbReference>
<evidence type="ECO:0000259" key="1">
    <source>
        <dbReference type="Pfam" id="PF14200"/>
    </source>
</evidence>
<dbReference type="EMBL" id="JABBGC010000001">
    <property type="protein sequence ID" value="NML37300.1"/>
    <property type="molecule type" value="Genomic_DNA"/>
</dbReference>
<gene>
    <name evidence="2" type="ORF">HHL17_08820</name>
</gene>
<reference evidence="2 3" key="1">
    <citation type="submission" date="2020-04" db="EMBL/GenBank/DDBJ databases">
        <title>Chitinophaga sp. G-6-1-13 sp. nov., isolated from soil.</title>
        <authorList>
            <person name="Dahal R.H."/>
            <person name="Chaudhary D.K."/>
        </authorList>
    </citation>
    <scope>NUCLEOTIDE SEQUENCE [LARGE SCALE GENOMIC DNA]</scope>
    <source>
        <strain evidence="2 3">G-6-1-13</strain>
    </source>
</reference>
<comment type="caution">
    <text evidence="2">The sequence shown here is derived from an EMBL/GenBank/DDBJ whole genome shotgun (WGS) entry which is preliminary data.</text>
</comment>
<protein>
    <submittedName>
        <fullName evidence="2">RICIN domain-containing protein</fullName>
    </submittedName>
</protein>
<keyword evidence="3" id="KW-1185">Reference proteome</keyword>
<feature type="domain" description="Ricin B lectin" evidence="1">
    <location>
        <begin position="21"/>
        <end position="95"/>
    </location>
</feature>
<name>A0A848GKS3_9BACT</name>
<dbReference type="InterPro" id="IPR035992">
    <property type="entry name" value="Ricin_B-like_lectins"/>
</dbReference>